<dbReference type="STRING" id="1090615.SAMN04515671_1881"/>
<feature type="region of interest" description="Disordered" evidence="1">
    <location>
        <begin position="225"/>
        <end position="251"/>
    </location>
</feature>
<dbReference type="AlphaFoldDB" id="A0A1H0M067"/>
<dbReference type="EMBL" id="LT629710">
    <property type="protein sequence ID" value="SDO73797.1"/>
    <property type="molecule type" value="Genomic_DNA"/>
</dbReference>
<keyword evidence="3" id="KW-1185">Reference proteome</keyword>
<name>A0A1H0M067_9ACTN</name>
<sequence length="251" mass="27326">MTSSVSDGVLKIGGVQIDRASALDSARSYLSRRDRFGYPAYDSFGSEGGPWRVADADFVAPVLLNAEMNSRTFYALEAVRPHLEHWLADIPVDARLVEAGPVELAKLGELFSVLDSDDLPGNARGSILAKVMHRKRPAFIPLYDRFVDYCYRGADGAPVSRDRKRSWREFLPLLGQAIIDDLTTGHEFFGEVAALATTPPITSLRALDIVAWHAGRSHIGPAIWAAASPDGAPNGNASEEIPSIDPDDERP</sequence>
<dbReference type="Proteomes" id="UP000198741">
    <property type="component" value="Chromosome I"/>
</dbReference>
<dbReference type="OrthoDB" id="5178186at2"/>
<organism evidence="2 3">
    <name type="scientific">Nakamurella panacisegetis</name>
    <dbReference type="NCBI Taxonomy" id="1090615"/>
    <lineage>
        <taxon>Bacteria</taxon>
        <taxon>Bacillati</taxon>
        <taxon>Actinomycetota</taxon>
        <taxon>Actinomycetes</taxon>
        <taxon>Nakamurellales</taxon>
        <taxon>Nakamurellaceae</taxon>
        <taxon>Nakamurella</taxon>
    </lineage>
</organism>
<evidence type="ECO:0000256" key="1">
    <source>
        <dbReference type="SAM" id="MobiDB-lite"/>
    </source>
</evidence>
<accession>A0A1H0M067</accession>
<dbReference type="RefSeq" id="WP_090475728.1">
    <property type="nucleotide sequence ID" value="NZ_LT629710.1"/>
</dbReference>
<dbReference type="InterPro" id="IPR046275">
    <property type="entry name" value="DUF6308"/>
</dbReference>
<reference evidence="2 3" key="1">
    <citation type="submission" date="2016-10" db="EMBL/GenBank/DDBJ databases">
        <authorList>
            <person name="de Groot N.N."/>
        </authorList>
    </citation>
    <scope>NUCLEOTIDE SEQUENCE [LARGE SCALE GENOMIC DNA]</scope>
    <source>
        <strain evidence="3">P4-7,KCTC 19426,CECT 7604</strain>
    </source>
</reference>
<gene>
    <name evidence="2" type="ORF">SAMN04515671_1881</name>
</gene>
<evidence type="ECO:0000313" key="2">
    <source>
        <dbReference type="EMBL" id="SDO73797.1"/>
    </source>
</evidence>
<proteinExistence type="predicted"/>
<dbReference type="Pfam" id="PF19827">
    <property type="entry name" value="DUF6308"/>
    <property type="match status" value="1"/>
</dbReference>
<evidence type="ECO:0000313" key="3">
    <source>
        <dbReference type="Proteomes" id="UP000198741"/>
    </source>
</evidence>
<protein>
    <submittedName>
        <fullName evidence="2">Uncharacterized protein</fullName>
    </submittedName>
</protein>